<accession>A0ABU2KJI9</accession>
<gene>
    <name evidence="1" type="ORF">RLT85_09585</name>
</gene>
<name>A0ABU2KJI9_9FLAO</name>
<dbReference type="Proteomes" id="UP001182991">
    <property type="component" value="Unassembled WGS sequence"/>
</dbReference>
<proteinExistence type="predicted"/>
<comment type="caution">
    <text evidence="1">The sequence shown here is derived from an EMBL/GenBank/DDBJ whole genome shotgun (WGS) entry which is preliminary data.</text>
</comment>
<dbReference type="RefSeq" id="WP_311401814.1">
    <property type="nucleotide sequence ID" value="NZ_JAVRBG010000008.1"/>
</dbReference>
<keyword evidence="2" id="KW-1185">Reference proteome</keyword>
<evidence type="ECO:0000313" key="1">
    <source>
        <dbReference type="EMBL" id="MDT0294885.1"/>
    </source>
</evidence>
<organism evidence="1 2">
    <name type="scientific">Mesonia ostreae</name>
    <dbReference type="NCBI Taxonomy" id="861110"/>
    <lineage>
        <taxon>Bacteria</taxon>
        <taxon>Pseudomonadati</taxon>
        <taxon>Bacteroidota</taxon>
        <taxon>Flavobacteriia</taxon>
        <taxon>Flavobacteriales</taxon>
        <taxon>Flavobacteriaceae</taxon>
        <taxon>Mesonia</taxon>
    </lineage>
</organism>
<dbReference type="EMBL" id="JAVRBG010000008">
    <property type="protein sequence ID" value="MDT0294885.1"/>
    <property type="molecule type" value="Genomic_DNA"/>
</dbReference>
<evidence type="ECO:0008006" key="3">
    <source>
        <dbReference type="Google" id="ProtNLM"/>
    </source>
</evidence>
<protein>
    <recommendedName>
        <fullName evidence="3">Tetratricopeptide repeat protein</fullName>
    </recommendedName>
</protein>
<reference evidence="2" key="1">
    <citation type="submission" date="2023-07" db="EMBL/GenBank/DDBJ databases">
        <title>Isolating and identifying novel microbial strains from the Mariana Trench.</title>
        <authorList>
            <person name="Fu H."/>
        </authorList>
    </citation>
    <scope>NUCLEOTIDE SEQUENCE [LARGE SCALE GENOMIC DNA]</scope>
    <source>
        <strain evidence="2">T-y2</strain>
    </source>
</reference>
<evidence type="ECO:0000313" key="2">
    <source>
        <dbReference type="Proteomes" id="UP001182991"/>
    </source>
</evidence>
<sequence length="1062" mass="122665">MKKIEDTEDNKQHNLSPSEFYRMIRPENFSDSENTSSYILTEELLAFELSKITQNQKENQFETLSRKMAEKLVAPNLIPQVGPTGGGDGKTDSETYPVSDSIYDRWFVPDNGWNKDEKWAIAISAKATWKSKLKSDIKSILSTEREYTRIYFITNQTPSSKKKKDAQDEFIKEFKIDIIILDGVWILENTYSQNLINLVVESLNLSSVYLQPDKMLGSNDSRREKELSELEKNVNDIKRYSDYDFQLVEDALQAAILSRQLEKPRTELEGKFDRVERLLTKTENKGQSLRLSYQKAWTYINYYDDYETFLAEFYKFKKTFASFTTISSIESYSTLITLLRTVHFYSNEVITNKIFEKESREFKSCLENIKLQCNTSSMSLAASMFLDIMLSFDGIKDNKNLKQIFKRMKANLILAENRLEFPFEQFQKMIANMGNVVIDSDEFDDLYDTITRISGERNSQMDIGQLYINRGGQKMKNNRFKEGLIYFGKAVAKLSKNESQYGFYLATRGLSQAYNELGLYNASYSSKIASISILLKSFFDDGNLDSRLLQLLDQHLSHEILYGRFPHILTWHELYQIIYQQFKNQGEAEEIEALTKFDAYMCIRLLNADIDSETLGKLPSILKKEGFLLAEDTSLFLLGHTGEVLPNFKEAGISSIKDLEEYYQTVASQPLNEQFVFPINFIDSPSSFVSSKILGTEFVISFETNNSLLISAETIIAYIEGFLGTSMEDLYPNSEKIQIELIHQKNTFAIEETDQTNSYKVFWDSSFHSANNFDKVIECCLNLISRILAKNFLINDVEDYLTDLFKNQEVNERLSVLINHKAFLSNVLGNSPRLTLKDWTDGKESKISIRKKPFIINNLSKKNKAKIKKPKLKKNFDDLNAVPHNKRKVITVIENHLWDKASWKGMGVAPYRNGIGLIIGFENIEFGEKIFKDWIERFGINDSDNRIKISIITEMDPKNPYWYVVMFSSNINPSSLDNDLVFVTPCRFHLMNASTNQNLLILKEGIKRFSSIKVFPGEIEKDLLRTKVNFELFIEKTEITFVKKSDIKENDIESAALINFDN</sequence>